<evidence type="ECO:0000256" key="7">
    <source>
        <dbReference type="ARBA" id="ARBA00023122"/>
    </source>
</evidence>
<dbReference type="InterPro" id="IPR000644">
    <property type="entry name" value="CBS_dom"/>
</dbReference>
<dbReference type="InterPro" id="IPR016169">
    <property type="entry name" value="FAD-bd_PCMH_sub2"/>
</dbReference>
<dbReference type="GO" id="GO:0050660">
    <property type="term" value="F:flavin adenine dinucleotide binding"/>
    <property type="evidence" value="ECO:0007669"/>
    <property type="project" value="InterPro"/>
</dbReference>
<dbReference type="Proteomes" id="UP000269019">
    <property type="component" value="Chromosome"/>
</dbReference>
<keyword evidence="3" id="KW-1003">Cell membrane</keyword>
<dbReference type="InterPro" id="IPR051676">
    <property type="entry name" value="UPF0053_domain"/>
</dbReference>
<evidence type="ECO:0000256" key="3">
    <source>
        <dbReference type="ARBA" id="ARBA00022475"/>
    </source>
</evidence>
<evidence type="ECO:0000256" key="5">
    <source>
        <dbReference type="ARBA" id="ARBA00022737"/>
    </source>
</evidence>
<keyword evidence="4 10" id="KW-0812">Transmembrane</keyword>
<dbReference type="SUPFAM" id="SSF54631">
    <property type="entry name" value="CBS-domain pair"/>
    <property type="match status" value="1"/>
</dbReference>
<feature type="domain" description="CBS" evidence="12">
    <location>
        <begin position="223"/>
        <end position="282"/>
    </location>
</feature>
<dbReference type="Pfam" id="PF01595">
    <property type="entry name" value="CNNM"/>
    <property type="match status" value="1"/>
</dbReference>
<keyword evidence="5" id="KW-0677">Repeat</keyword>
<evidence type="ECO:0000256" key="8">
    <source>
        <dbReference type="ARBA" id="ARBA00023136"/>
    </source>
</evidence>
<dbReference type="OrthoDB" id="110231at2"/>
<keyword evidence="8 10" id="KW-0472">Membrane</keyword>
<dbReference type="SMART" id="SM01091">
    <property type="entry name" value="CorC_HlyC"/>
    <property type="match status" value="1"/>
</dbReference>
<reference evidence="14 15" key="1">
    <citation type="submission" date="2018-11" db="EMBL/GenBank/DDBJ databases">
        <authorList>
            <person name="Kleinhagauer T."/>
            <person name="Glaeser S.P."/>
            <person name="Spergser J."/>
            <person name="Ruckert C."/>
            <person name="Kaempfer P."/>
            <person name="Busse H.-J."/>
        </authorList>
    </citation>
    <scope>NUCLEOTIDE SEQUENCE [LARGE SCALE GENOMIC DNA]</scope>
    <source>
        <strain evidence="14 15">200CH</strain>
    </source>
</reference>
<dbReference type="EMBL" id="CP033896">
    <property type="protein sequence ID" value="AZA13511.1"/>
    <property type="molecule type" value="Genomic_DNA"/>
</dbReference>
<dbReference type="PROSITE" id="PS51371">
    <property type="entry name" value="CBS"/>
    <property type="match status" value="2"/>
</dbReference>
<sequence length="459" mass="48688">MLVSIVALIGFIALTIGTGFFVAIEFALTGLERSAIDEHANTADDATARAIQHAHQNLSFELSGAQLGITITTLATGFLAEPVLARFIAPLLDAIGLPDSLSHATALIIALIIATMLSMVYGELVPKNMAITAPLSAARITVRPVRLFNTIFSPAIRGLNAIANALVRKMGIEPADELASARSAQELGALVRNSAKHGSMEQSKAVMLDKSLKFGESTADDFMTPRSTIATLDQDATAADLLSLALATGHSRFPVIDGDLDATIGVVHVKDAIAIAQAERASTLCVSFARPVPLVPETLDGDAVLNAVRSAGSQVVLVADEYGGTAGMVTIEDVVEEILGPVYDEHDDKETEQDFISSGASWDVAGLVRIDELPERTGYVAPDGPYETLGGLIMCQLGRIPEVGDTVVLPQTERDTLDEFTSGISGRWIARVTVMDERRIERAYLTPVTEEEAAKVGSR</sequence>
<feature type="transmembrane region" description="Helical" evidence="11">
    <location>
        <begin position="6"/>
        <end position="28"/>
    </location>
</feature>
<dbReference type="Gene3D" id="3.30.465.10">
    <property type="match status" value="1"/>
</dbReference>
<keyword evidence="6 10" id="KW-1133">Transmembrane helix</keyword>
<gene>
    <name evidence="14" type="primary">corC2</name>
    <name evidence="14" type="ORF">CCHOA_05555</name>
</gene>
<dbReference type="InterPro" id="IPR046342">
    <property type="entry name" value="CBS_dom_sf"/>
</dbReference>
<evidence type="ECO:0000256" key="2">
    <source>
        <dbReference type="ARBA" id="ARBA00006337"/>
    </source>
</evidence>
<evidence type="ECO:0000259" key="12">
    <source>
        <dbReference type="PROSITE" id="PS51371"/>
    </source>
</evidence>
<evidence type="ECO:0000256" key="4">
    <source>
        <dbReference type="ARBA" id="ARBA00022692"/>
    </source>
</evidence>
<protein>
    <submittedName>
        <fullName evidence="14">Magnesium and cobalt efflux protein CorC</fullName>
    </submittedName>
</protein>
<dbReference type="KEGG" id="ccho:CCHOA_05555"/>
<evidence type="ECO:0000256" key="1">
    <source>
        <dbReference type="ARBA" id="ARBA00004651"/>
    </source>
</evidence>
<dbReference type="InterPro" id="IPR005170">
    <property type="entry name" value="Transptr-assoc_dom"/>
</dbReference>
<dbReference type="RefSeq" id="WP_123927705.1">
    <property type="nucleotide sequence ID" value="NZ_CP033896.1"/>
</dbReference>
<dbReference type="GO" id="GO:0005886">
    <property type="term" value="C:plasma membrane"/>
    <property type="evidence" value="ECO:0007669"/>
    <property type="project" value="UniProtKB-SubCell"/>
</dbReference>
<evidence type="ECO:0000259" key="13">
    <source>
        <dbReference type="PROSITE" id="PS51846"/>
    </source>
</evidence>
<evidence type="ECO:0000313" key="15">
    <source>
        <dbReference type="Proteomes" id="UP000269019"/>
    </source>
</evidence>
<evidence type="ECO:0000256" key="6">
    <source>
        <dbReference type="ARBA" id="ARBA00022989"/>
    </source>
</evidence>
<keyword evidence="15" id="KW-1185">Reference proteome</keyword>
<feature type="transmembrane region" description="Helical" evidence="11">
    <location>
        <begin position="101"/>
        <end position="121"/>
    </location>
</feature>
<dbReference type="Pfam" id="PF00571">
    <property type="entry name" value="CBS"/>
    <property type="match status" value="1"/>
</dbReference>
<name>A0A3G6J5Y7_9CORY</name>
<dbReference type="CDD" id="cd04590">
    <property type="entry name" value="CBS_pair_CorC_HlyC_assoc"/>
    <property type="match status" value="1"/>
</dbReference>
<dbReference type="PANTHER" id="PTHR43099:SF6">
    <property type="entry name" value="UPF0053 PROTEIN RV1842C"/>
    <property type="match status" value="1"/>
</dbReference>
<accession>A0A3G6J5Y7</accession>
<dbReference type="Gene3D" id="3.10.580.10">
    <property type="entry name" value="CBS-domain"/>
    <property type="match status" value="1"/>
</dbReference>
<feature type="transmembrane region" description="Helical" evidence="11">
    <location>
        <begin position="67"/>
        <end position="89"/>
    </location>
</feature>
<comment type="similarity">
    <text evidence="2">Belongs to the UPF0053 family.</text>
</comment>
<proteinExistence type="inferred from homology"/>
<feature type="domain" description="CBS" evidence="12">
    <location>
        <begin position="288"/>
        <end position="345"/>
    </location>
</feature>
<keyword evidence="7 9" id="KW-0129">CBS domain</keyword>
<dbReference type="InterPro" id="IPR036318">
    <property type="entry name" value="FAD-bd_PCMH-like_sf"/>
</dbReference>
<dbReference type="SUPFAM" id="SSF56176">
    <property type="entry name" value="FAD-binding/transporter-associated domain-like"/>
    <property type="match status" value="1"/>
</dbReference>
<dbReference type="Pfam" id="PF03471">
    <property type="entry name" value="CorC_HlyC"/>
    <property type="match status" value="1"/>
</dbReference>
<dbReference type="InterPro" id="IPR044751">
    <property type="entry name" value="Ion_transp-like_CBS"/>
</dbReference>
<dbReference type="PROSITE" id="PS51846">
    <property type="entry name" value="CNNM"/>
    <property type="match status" value="1"/>
</dbReference>
<evidence type="ECO:0000256" key="11">
    <source>
        <dbReference type="SAM" id="Phobius"/>
    </source>
</evidence>
<dbReference type="PANTHER" id="PTHR43099">
    <property type="entry name" value="UPF0053 PROTEIN YRKA"/>
    <property type="match status" value="1"/>
</dbReference>
<evidence type="ECO:0000256" key="10">
    <source>
        <dbReference type="PROSITE-ProRule" id="PRU01193"/>
    </source>
</evidence>
<dbReference type="AlphaFoldDB" id="A0A3G6J5Y7"/>
<feature type="domain" description="CNNM transmembrane" evidence="13">
    <location>
        <begin position="1"/>
        <end position="204"/>
    </location>
</feature>
<evidence type="ECO:0000256" key="9">
    <source>
        <dbReference type="PROSITE-ProRule" id="PRU00703"/>
    </source>
</evidence>
<organism evidence="14 15">
    <name type="scientific">Corynebacterium choanae</name>
    <dbReference type="NCBI Taxonomy" id="1862358"/>
    <lineage>
        <taxon>Bacteria</taxon>
        <taxon>Bacillati</taxon>
        <taxon>Actinomycetota</taxon>
        <taxon>Actinomycetes</taxon>
        <taxon>Mycobacteriales</taxon>
        <taxon>Corynebacteriaceae</taxon>
        <taxon>Corynebacterium</taxon>
    </lineage>
</organism>
<comment type="subcellular location">
    <subcellularLocation>
        <location evidence="1">Cell membrane</location>
        <topology evidence="1">Multi-pass membrane protein</topology>
    </subcellularLocation>
</comment>
<dbReference type="InterPro" id="IPR002550">
    <property type="entry name" value="CNNM"/>
</dbReference>
<evidence type="ECO:0000313" key="14">
    <source>
        <dbReference type="EMBL" id="AZA13511.1"/>
    </source>
</evidence>